<evidence type="ECO:0000256" key="2">
    <source>
        <dbReference type="PIRSR" id="PIRSR036514-1"/>
    </source>
</evidence>
<evidence type="ECO:0000259" key="6">
    <source>
        <dbReference type="PROSITE" id="PS01031"/>
    </source>
</evidence>
<evidence type="ECO:0000256" key="1">
    <source>
        <dbReference type="PIRNR" id="PIRNR036514"/>
    </source>
</evidence>
<feature type="binding site" evidence="2">
    <location>
        <position position="109"/>
    </location>
    <ligand>
        <name>Zn(2+)</name>
        <dbReference type="ChEBI" id="CHEBI:29105"/>
        <label>1</label>
    </ligand>
</feature>
<dbReference type="GO" id="GO:0005634">
    <property type="term" value="C:nucleus"/>
    <property type="evidence" value="ECO:0007669"/>
    <property type="project" value="TreeGrafter"/>
</dbReference>
<organism evidence="7 8">
    <name type="scientific">Gryllus longicercus</name>
    <dbReference type="NCBI Taxonomy" id="2509291"/>
    <lineage>
        <taxon>Eukaryota</taxon>
        <taxon>Metazoa</taxon>
        <taxon>Ecdysozoa</taxon>
        <taxon>Arthropoda</taxon>
        <taxon>Hexapoda</taxon>
        <taxon>Insecta</taxon>
        <taxon>Pterygota</taxon>
        <taxon>Neoptera</taxon>
        <taxon>Polyneoptera</taxon>
        <taxon>Orthoptera</taxon>
        <taxon>Ensifera</taxon>
        <taxon>Gryllidea</taxon>
        <taxon>Grylloidea</taxon>
        <taxon>Gryllidae</taxon>
        <taxon>Gryllinae</taxon>
        <taxon>Gryllus</taxon>
    </lineage>
</organism>
<dbReference type="InterPro" id="IPR055269">
    <property type="entry name" value="Alpha-crystallin/HSP_16"/>
</dbReference>
<dbReference type="InterPro" id="IPR008978">
    <property type="entry name" value="HSP20-like_chaperone"/>
</dbReference>
<feature type="binding site" evidence="2">
    <location>
        <position position="114"/>
    </location>
    <ligand>
        <name>Zn(2+)</name>
        <dbReference type="ChEBI" id="CHEBI:29105"/>
        <label>1</label>
    </ligand>
</feature>
<dbReference type="EMBL" id="JAZDUA010000018">
    <property type="protein sequence ID" value="KAK7872934.1"/>
    <property type="molecule type" value="Genomic_DNA"/>
</dbReference>
<proteinExistence type="inferred from homology"/>
<feature type="compositionally biased region" description="Low complexity" evidence="5">
    <location>
        <begin position="169"/>
        <end position="182"/>
    </location>
</feature>
<dbReference type="InterPro" id="IPR001436">
    <property type="entry name" value="Alpha-crystallin/sHSP_animal"/>
</dbReference>
<reference evidence="7 8" key="1">
    <citation type="submission" date="2024-03" db="EMBL/GenBank/DDBJ databases">
        <title>The genome assembly and annotation of the cricket Gryllus longicercus Weissman &amp; Gray.</title>
        <authorList>
            <person name="Szrajer S."/>
            <person name="Gray D."/>
            <person name="Ylla G."/>
        </authorList>
    </citation>
    <scope>NUCLEOTIDE SEQUENCE [LARGE SCALE GENOMIC DNA]</scope>
    <source>
        <strain evidence="7">DAG 2021-001</strain>
        <tissue evidence="7">Whole body minus gut</tissue>
    </source>
</reference>
<dbReference type="InterPro" id="IPR002068">
    <property type="entry name" value="A-crystallin/Hsp20_dom"/>
</dbReference>
<dbReference type="Gene3D" id="2.60.40.790">
    <property type="match status" value="1"/>
</dbReference>
<dbReference type="SUPFAM" id="SSF49764">
    <property type="entry name" value="HSP20-like chaperones"/>
    <property type="match status" value="1"/>
</dbReference>
<keyword evidence="2" id="KW-0479">Metal-binding</keyword>
<dbReference type="GO" id="GO:0009408">
    <property type="term" value="P:response to heat"/>
    <property type="evidence" value="ECO:0007669"/>
    <property type="project" value="UniProtKB-ARBA"/>
</dbReference>
<protein>
    <recommendedName>
        <fullName evidence="6">SHSP domain-containing protein</fullName>
    </recommendedName>
</protein>
<dbReference type="PROSITE" id="PS01031">
    <property type="entry name" value="SHSP"/>
    <property type="match status" value="1"/>
</dbReference>
<evidence type="ECO:0000313" key="8">
    <source>
        <dbReference type="Proteomes" id="UP001378592"/>
    </source>
</evidence>
<feature type="binding site" evidence="2">
    <location>
        <position position="107"/>
    </location>
    <ligand>
        <name>Zn(2+)</name>
        <dbReference type="ChEBI" id="CHEBI:29105"/>
        <label>2</label>
    </ligand>
</feature>
<gene>
    <name evidence="7" type="ORF">R5R35_004253</name>
</gene>
<dbReference type="GO" id="GO:0042026">
    <property type="term" value="P:protein refolding"/>
    <property type="evidence" value="ECO:0007669"/>
    <property type="project" value="TreeGrafter"/>
</dbReference>
<dbReference type="PANTHER" id="PTHR45640:SF34">
    <property type="entry name" value="PROTEIN LETHAL(2)ESSENTIAL FOR LIFE"/>
    <property type="match status" value="1"/>
</dbReference>
<accession>A0AAN9WLJ4</accession>
<keyword evidence="8" id="KW-1185">Reference proteome</keyword>
<name>A0AAN9WLJ4_9ORTH</name>
<dbReference type="Proteomes" id="UP001378592">
    <property type="component" value="Unassembled WGS sequence"/>
</dbReference>
<dbReference type="PRINTS" id="PR00299">
    <property type="entry name" value="ACRYSTALLIN"/>
</dbReference>
<comment type="similarity">
    <text evidence="1 3 4">Belongs to the small heat shock protein (HSP20) family.</text>
</comment>
<sequence>MSLAPYLCNSALQAAMHDLSRLTPSIFDQNFGLGVLHDDLVHPPLMPVPLFSGYLRPWRHQSTRNSGVSNIQNNQDVFKVNLDVQQFKPEEVNVKVVDNYIIVEGKHEEREDEHGYISRQFQRRYRIPEDVNVDALVSKLSSDGVLSIEAPKKALPPPTKERKIEIALTNAPAVTAKPAATKDAPEKMDQ</sequence>
<dbReference type="CDD" id="cd06526">
    <property type="entry name" value="metazoan_ACD"/>
    <property type="match status" value="1"/>
</dbReference>
<comment type="caution">
    <text evidence="7">The sequence shown here is derived from an EMBL/GenBank/DDBJ whole genome shotgun (WGS) entry which is preliminary data.</text>
</comment>
<feature type="region of interest" description="Disordered" evidence="5">
    <location>
        <begin position="167"/>
        <end position="190"/>
    </location>
</feature>
<dbReference type="AlphaFoldDB" id="A0AAN9WLJ4"/>
<evidence type="ECO:0000313" key="7">
    <source>
        <dbReference type="EMBL" id="KAK7872934.1"/>
    </source>
</evidence>
<dbReference type="GO" id="GO:0005737">
    <property type="term" value="C:cytoplasm"/>
    <property type="evidence" value="ECO:0007669"/>
    <property type="project" value="TreeGrafter"/>
</dbReference>
<evidence type="ECO:0000256" key="4">
    <source>
        <dbReference type="RuleBase" id="RU003616"/>
    </source>
</evidence>
<dbReference type="PIRSF" id="PIRSF036514">
    <property type="entry name" value="Sm_HSP_B1"/>
    <property type="match status" value="1"/>
</dbReference>
<dbReference type="Pfam" id="PF00011">
    <property type="entry name" value="HSP20"/>
    <property type="match status" value="1"/>
</dbReference>
<feature type="domain" description="SHSP" evidence="6">
    <location>
        <begin position="59"/>
        <end position="167"/>
    </location>
</feature>
<dbReference type="GO" id="GO:0046872">
    <property type="term" value="F:metal ion binding"/>
    <property type="evidence" value="ECO:0007669"/>
    <property type="project" value="UniProtKB-KW"/>
</dbReference>
<dbReference type="GO" id="GO:0051082">
    <property type="term" value="F:unfolded protein binding"/>
    <property type="evidence" value="ECO:0007669"/>
    <property type="project" value="TreeGrafter"/>
</dbReference>
<evidence type="ECO:0000256" key="5">
    <source>
        <dbReference type="SAM" id="MobiDB-lite"/>
    </source>
</evidence>
<dbReference type="PANTHER" id="PTHR45640">
    <property type="entry name" value="HEAT SHOCK PROTEIN HSP-12.2-RELATED"/>
    <property type="match status" value="1"/>
</dbReference>
<evidence type="ECO:0000256" key="3">
    <source>
        <dbReference type="PROSITE-ProRule" id="PRU00285"/>
    </source>
</evidence>
<keyword evidence="2" id="KW-0862">Zinc</keyword>